<protein>
    <submittedName>
        <fullName evidence="1">Uncharacterized protein</fullName>
    </submittedName>
</protein>
<dbReference type="Proteomes" id="UP000600449">
    <property type="component" value="Unassembled WGS sequence"/>
</dbReference>
<comment type="caution">
    <text evidence="1">The sequence shown here is derived from an EMBL/GenBank/DDBJ whole genome shotgun (WGS) entry which is preliminary data.</text>
</comment>
<sequence length="76" mass="8471">MAGEVDRRVHRPREPVAMGEIDRCEDLAIHLAPSRLRGRTMVGPRAVRDSKTGDVRHPLPIGIYGRYGATTMMFLG</sequence>
<proteinExistence type="predicted"/>
<dbReference type="AlphaFoldDB" id="A0A917Q7I3"/>
<organism evidence="1 2">
    <name type="scientific">Salinarimonas ramus</name>
    <dbReference type="NCBI Taxonomy" id="690164"/>
    <lineage>
        <taxon>Bacteria</taxon>
        <taxon>Pseudomonadati</taxon>
        <taxon>Pseudomonadota</taxon>
        <taxon>Alphaproteobacteria</taxon>
        <taxon>Hyphomicrobiales</taxon>
        <taxon>Salinarimonadaceae</taxon>
        <taxon>Salinarimonas</taxon>
    </lineage>
</organism>
<dbReference type="EMBL" id="BMMF01000003">
    <property type="protein sequence ID" value="GGK27455.1"/>
    <property type="molecule type" value="Genomic_DNA"/>
</dbReference>
<accession>A0A917Q7I3</accession>
<evidence type="ECO:0000313" key="1">
    <source>
        <dbReference type="EMBL" id="GGK27455.1"/>
    </source>
</evidence>
<evidence type="ECO:0000313" key="2">
    <source>
        <dbReference type="Proteomes" id="UP000600449"/>
    </source>
</evidence>
<name>A0A917Q7I3_9HYPH</name>
<keyword evidence="2" id="KW-1185">Reference proteome</keyword>
<gene>
    <name evidence="1" type="ORF">GCM10011322_12510</name>
</gene>
<reference evidence="1 2" key="1">
    <citation type="journal article" date="2014" name="Int. J. Syst. Evol. Microbiol.">
        <title>Complete genome sequence of Corynebacterium casei LMG S-19264T (=DSM 44701T), isolated from a smear-ripened cheese.</title>
        <authorList>
            <consortium name="US DOE Joint Genome Institute (JGI-PGF)"/>
            <person name="Walter F."/>
            <person name="Albersmeier A."/>
            <person name="Kalinowski J."/>
            <person name="Ruckert C."/>
        </authorList>
    </citation>
    <scope>NUCLEOTIDE SEQUENCE [LARGE SCALE GENOMIC DNA]</scope>
    <source>
        <strain evidence="1 2">CGMCC 1.9161</strain>
    </source>
</reference>